<gene>
    <name evidence="16" type="ORF">llap_11010</name>
</gene>
<dbReference type="GO" id="GO:0008569">
    <property type="term" value="F:minus-end-directed microtubule motor activity"/>
    <property type="evidence" value="ECO:0007669"/>
    <property type="project" value="InterPro"/>
</dbReference>
<dbReference type="PANTHER" id="PTHR45703">
    <property type="entry name" value="DYNEIN HEAVY CHAIN"/>
    <property type="match status" value="1"/>
</dbReference>
<dbReference type="Pfam" id="PF12781">
    <property type="entry name" value="AAA_9"/>
    <property type="match status" value="1"/>
</dbReference>
<dbReference type="GO" id="GO:0007018">
    <property type="term" value="P:microtubule-based movement"/>
    <property type="evidence" value="ECO:0007669"/>
    <property type="project" value="InterPro"/>
</dbReference>
<dbReference type="Gene3D" id="1.10.8.710">
    <property type="match status" value="1"/>
</dbReference>
<sequence length="994" mass="112644">MNSVGFVQLLGMEVMVIPEPTERSNQRKKLSKKPRKVVNVCGVKSWYRFKIHSKASHVLRVLFQEHRRQFEASSTFQAQMILSGTEIQFKPSPDKEAGDGFCELVHELLGDVFQMSAQVERVAAHLGSEYYQANQELDVLQKEILLMQESAKLFEVAAPDYKQMKQHQKEVRLLKKSNIDDWDKTQWRQINVEQMDILAETIQAWAAMEFSNKEHHRNRAPLLKSDEQLLKTLGNDQVQLQMILKSKYVAYLIEQVKGWQNKLNMADSVISIWMEVQHTWSHLESIFTDTEDSSSQLPEDANRFNEINRHFKVAHHFTKLFDNIADAKFQENVEELLCRRWDDAQEHCFANTCDAQFQYFYEYLGNTPWLVITPLSDRLCAMVVPDIEPISEITLVAEGFIDAPSLARKFITLYTVCGELLSKQMLKSLFNLSQEKKKTSFFTGKLAEYQNNWGFHIQSIPVLKDADRYANVEDQVLLQSPLFHWHLANGRADPCYKAGKGWESLRNILEKFLESYNEMHASVNLVLFKDAMHYVCQMSCIVEAPGGYALLVGVGGSGKQSLSRLAACIYSLEVFQIAPQKDYRIQDRRVALASLYIPTGAKNIPTVFLLTDAQVPDERFLVLINDLLASGEVADLFSDEGVESTVTGFRKEVGALGLMDTRESFWRFFLSGVQLQLKVYCEVMPKCCELAKANAELAAATEKLEDIRKSFLFWRAICVSSVSLKKAVAETVGCQDDVNQTNKTTELANRLVRRLEVPVPVTEVLDPIAALTDDAVIAAWSNEGLPGDRMSAENATLLTNCERWPLVMDPQQQGTKWIKNKYLKSQSWPSSRTLSRLSSGSWKMTCCSATQGSFLDDSELVEKLKSTKSTAAEIQHKAFNAVFHKAIKQAEKSGDIQCCISNLTEAASYSTFLFTSQGLFEKGKKLGFSTDTGRFRNMSLGQGQEMVAEETLEKAASHGHWVLFQVLQRCLVDGKKDAGERCENVEDRDVTGRV</sequence>
<keyword evidence="6" id="KW-0067">ATP-binding</keyword>
<keyword evidence="17" id="KW-1185">Reference proteome</keyword>
<dbReference type="InterPro" id="IPR035699">
    <property type="entry name" value="AAA_6"/>
</dbReference>
<evidence type="ECO:0000259" key="13">
    <source>
        <dbReference type="Pfam" id="PF12774"/>
    </source>
</evidence>
<feature type="domain" description="Dynein heavy chain hydrolytic ATP-binding dynein motor region" evidence="13">
    <location>
        <begin position="378"/>
        <end position="425"/>
    </location>
</feature>
<dbReference type="Pfam" id="PF12774">
    <property type="entry name" value="AAA_6"/>
    <property type="match status" value="1"/>
</dbReference>
<dbReference type="Pfam" id="PF03028">
    <property type="entry name" value="Dynein_heavy"/>
    <property type="match status" value="1"/>
</dbReference>
<evidence type="ECO:0000313" key="17">
    <source>
        <dbReference type="Proteomes" id="UP000233556"/>
    </source>
</evidence>
<dbReference type="GO" id="GO:0030286">
    <property type="term" value="C:dynein complex"/>
    <property type="evidence" value="ECO:0007669"/>
    <property type="project" value="UniProtKB-KW"/>
</dbReference>
<evidence type="ECO:0000259" key="14">
    <source>
        <dbReference type="Pfam" id="PF12780"/>
    </source>
</evidence>
<comment type="subcellular location">
    <subcellularLocation>
        <location evidence="1">Cytoplasm</location>
        <location evidence="1">Cytoskeleton</location>
    </subcellularLocation>
</comment>
<keyword evidence="3" id="KW-0963">Cytoplasm</keyword>
<evidence type="ECO:0000256" key="7">
    <source>
        <dbReference type="ARBA" id="ARBA00023017"/>
    </source>
</evidence>
<organism evidence="16 17">
    <name type="scientific">Limosa lapponica baueri</name>
    <dbReference type="NCBI Taxonomy" id="1758121"/>
    <lineage>
        <taxon>Eukaryota</taxon>
        <taxon>Metazoa</taxon>
        <taxon>Chordata</taxon>
        <taxon>Craniata</taxon>
        <taxon>Vertebrata</taxon>
        <taxon>Euteleostomi</taxon>
        <taxon>Archelosauria</taxon>
        <taxon>Archosauria</taxon>
        <taxon>Dinosauria</taxon>
        <taxon>Saurischia</taxon>
        <taxon>Theropoda</taxon>
        <taxon>Coelurosauria</taxon>
        <taxon>Aves</taxon>
        <taxon>Neognathae</taxon>
        <taxon>Neoaves</taxon>
        <taxon>Charadriiformes</taxon>
        <taxon>Scolopacidae</taxon>
        <taxon>Limosa</taxon>
    </lineage>
</organism>
<dbReference type="InterPro" id="IPR043157">
    <property type="entry name" value="Dynein_AAA1S"/>
</dbReference>
<evidence type="ECO:0000256" key="3">
    <source>
        <dbReference type="ARBA" id="ARBA00022490"/>
    </source>
</evidence>
<feature type="domain" description="Dynein heavy chain AAA module D4" evidence="14">
    <location>
        <begin position="524"/>
        <end position="680"/>
    </location>
</feature>
<comment type="similarity">
    <text evidence="2">Belongs to the dynein heavy chain family.</text>
</comment>
<dbReference type="InterPro" id="IPR024317">
    <property type="entry name" value="Dynein_heavy_chain_D4_dom"/>
</dbReference>
<evidence type="ECO:0000256" key="8">
    <source>
        <dbReference type="ARBA" id="ARBA00023054"/>
    </source>
</evidence>
<evidence type="ECO:0000256" key="9">
    <source>
        <dbReference type="ARBA" id="ARBA00023175"/>
    </source>
</evidence>
<dbReference type="InterPro" id="IPR027417">
    <property type="entry name" value="P-loop_NTPase"/>
</dbReference>
<evidence type="ECO:0000313" key="16">
    <source>
        <dbReference type="EMBL" id="PKU38686.1"/>
    </source>
</evidence>
<dbReference type="AlphaFoldDB" id="A0A2I0TY00"/>
<reference evidence="17" key="2">
    <citation type="submission" date="2017-12" db="EMBL/GenBank/DDBJ databases">
        <title>Genome sequence of the Bar-tailed Godwit (Limosa lapponica baueri).</title>
        <authorList>
            <person name="Lima N.C.B."/>
            <person name="Parody-Merino A.M."/>
            <person name="Battley P.F."/>
            <person name="Fidler A.E."/>
            <person name="Prosdocimi F."/>
        </authorList>
    </citation>
    <scope>NUCLEOTIDE SEQUENCE [LARGE SCALE GENOMIC DNA]</scope>
</reference>
<dbReference type="Proteomes" id="UP000233556">
    <property type="component" value="Unassembled WGS sequence"/>
</dbReference>
<dbReference type="InterPro" id="IPR042222">
    <property type="entry name" value="Dynein_2_N"/>
</dbReference>
<dbReference type="GO" id="GO:0045505">
    <property type="term" value="F:dynein intermediate chain binding"/>
    <property type="evidence" value="ECO:0007669"/>
    <property type="project" value="InterPro"/>
</dbReference>
<dbReference type="GO" id="GO:0051959">
    <property type="term" value="F:dynein light intermediate chain binding"/>
    <property type="evidence" value="ECO:0007669"/>
    <property type="project" value="InterPro"/>
</dbReference>
<evidence type="ECO:0000256" key="5">
    <source>
        <dbReference type="ARBA" id="ARBA00022741"/>
    </source>
</evidence>
<feature type="domain" description="Dynein heavy chain linker" evidence="12">
    <location>
        <begin position="198"/>
        <end position="327"/>
    </location>
</feature>
<feature type="domain" description="Dynein heavy chain ATP-binding dynein motor region" evidence="15">
    <location>
        <begin position="779"/>
        <end position="822"/>
    </location>
</feature>
<dbReference type="InterPro" id="IPR013602">
    <property type="entry name" value="Dynein_heavy_linker"/>
</dbReference>
<feature type="domain" description="Dynein heavy chain region D6 P-loop" evidence="11">
    <location>
        <begin position="924"/>
        <end position="965"/>
    </location>
</feature>
<dbReference type="Gene3D" id="3.40.50.300">
    <property type="entry name" value="P-loop containing nucleotide triphosphate hydrolases"/>
    <property type="match status" value="2"/>
</dbReference>
<name>A0A2I0TY00_LIMLA</name>
<keyword evidence="5" id="KW-0547">Nucleotide-binding</keyword>
<dbReference type="GO" id="GO:0005874">
    <property type="term" value="C:microtubule"/>
    <property type="evidence" value="ECO:0007669"/>
    <property type="project" value="UniProtKB-KW"/>
</dbReference>
<evidence type="ECO:0000259" key="15">
    <source>
        <dbReference type="Pfam" id="PF12781"/>
    </source>
</evidence>
<keyword evidence="8" id="KW-0175">Coiled coil</keyword>
<evidence type="ECO:0000256" key="10">
    <source>
        <dbReference type="ARBA" id="ARBA00023212"/>
    </source>
</evidence>
<keyword evidence="4" id="KW-0493">Microtubule</keyword>
<dbReference type="OrthoDB" id="10251809at2759"/>
<evidence type="ECO:0000256" key="2">
    <source>
        <dbReference type="ARBA" id="ARBA00008887"/>
    </source>
</evidence>
<dbReference type="InterPro" id="IPR026983">
    <property type="entry name" value="DHC"/>
</dbReference>
<dbReference type="Pfam" id="PF08393">
    <property type="entry name" value="DHC_N2"/>
    <property type="match status" value="1"/>
</dbReference>
<evidence type="ECO:0000259" key="11">
    <source>
        <dbReference type="Pfam" id="PF03028"/>
    </source>
</evidence>
<evidence type="ECO:0000259" key="12">
    <source>
        <dbReference type="Pfam" id="PF08393"/>
    </source>
</evidence>
<keyword evidence="7" id="KW-0243">Dynein</keyword>
<dbReference type="InterPro" id="IPR004273">
    <property type="entry name" value="Dynein_heavy_D6_P-loop"/>
</dbReference>
<keyword evidence="9" id="KW-0505">Motor protein</keyword>
<keyword evidence="10" id="KW-0206">Cytoskeleton</keyword>
<accession>A0A2I0TY00</accession>
<proteinExistence type="inferred from homology"/>
<evidence type="ECO:0000256" key="1">
    <source>
        <dbReference type="ARBA" id="ARBA00004245"/>
    </source>
</evidence>
<protein>
    <submittedName>
        <fullName evidence="16">Dynein heavy chain axonemal</fullName>
    </submittedName>
</protein>
<evidence type="ECO:0000256" key="6">
    <source>
        <dbReference type="ARBA" id="ARBA00022840"/>
    </source>
</evidence>
<dbReference type="EMBL" id="KZ506678">
    <property type="protein sequence ID" value="PKU38686.1"/>
    <property type="molecule type" value="Genomic_DNA"/>
</dbReference>
<dbReference type="SUPFAM" id="SSF52540">
    <property type="entry name" value="P-loop containing nucleoside triphosphate hydrolases"/>
    <property type="match status" value="1"/>
</dbReference>
<dbReference type="InterPro" id="IPR035706">
    <property type="entry name" value="AAA_9"/>
</dbReference>
<reference evidence="17" key="1">
    <citation type="submission" date="2017-11" db="EMBL/GenBank/DDBJ databases">
        <authorList>
            <person name="Lima N.C."/>
            <person name="Parody-Merino A.M."/>
            <person name="Battley P.F."/>
            <person name="Fidler A.E."/>
            <person name="Prosdocimi F."/>
        </authorList>
    </citation>
    <scope>NUCLEOTIDE SEQUENCE [LARGE SCALE GENOMIC DNA]</scope>
</reference>
<dbReference type="GO" id="GO:0005524">
    <property type="term" value="F:ATP binding"/>
    <property type="evidence" value="ECO:0007669"/>
    <property type="project" value="UniProtKB-KW"/>
</dbReference>
<dbReference type="PANTHER" id="PTHR45703:SF12">
    <property type="entry name" value="DYNEIN AXONEMAL HEAVY CHAIN 11"/>
    <property type="match status" value="1"/>
</dbReference>
<evidence type="ECO:0000256" key="4">
    <source>
        <dbReference type="ARBA" id="ARBA00022701"/>
    </source>
</evidence>
<dbReference type="Gene3D" id="1.20.140.100">
    <property type="entry name" value="Dynein heavy chain, N-terminal domain 2"/>
    <property type="match status" value="1"/>
</dbReference>
<dbReference type="Pfam" id="PF12780">
    <property type="entry name" value="AAA_8"/>
    <property type="match status" value="1"/>
</dbReference>
<dbReference type="Gene3D" id="1.20.920.20">
    <property type="match status" value="1"/>
</dbReference>